<dbReference type="STRING" id="1420916.AU14_04375"/>
<dbReference type="KEGG" id="msx:AU14_04375"/>
<dbReference type="OrthoDB" id="6350363at2"/>
<evidence type="ECO:0000256" key="1">
    <source>
        <dbReference type="SAM" id="SignalP"/>
    </source>
</evidence>
<dbReference type="Proteomes" id="UP000061489">
    <property type="component" value="Chromosome"/>
</dbReference>
<sequence length="472" mass="51689">MKALKQTGLYPAIVLAHITLASTAVHAAKYEFHGDMNNRFQAYSNQRDWFNGSGLTGKEGTLKDDGKSENFGELKYRFWFEAATDNDEVRGVYATEIGGIRYGEGSGGDYSGDGTNVETRWAYVDFGVPSNLAHRIKMGLQPVTVDKHLWHETATSVMAKGPLTTAWDYQLLWGRGDSSNENAAESDDDGFDGADNFAVNLDGQVSPDLHIGGFVLYQINDQVSEGVGSIDSTGYELKAIADNSEYDVTNVGGTFDFRSPLSNSELFLKGTAIYQTGTIKGVNFTPLSGATNPNDSYDLGAYFLRGDVGIDIGATTFTYTLWYSSGDDDANDDNFDAFIATDVDINESMIFQENFTDDDYFAETAYLLDKGYLMNKFQVDHKLSHQVTISGIAIYNALAEDVTLGDGSEDNSLGFEFGGRLTYKPNQNLELAAEAAYLVADDAMDAFEEPALQDGDADENITHIAGRVRYKF</sequence>
<accession>W5YFY5</accession>
<dbReference type="RefSeq" id="WP_041339169.1">
    <property type="nucleotide sequence ID" value="NZ_CP007151.1"/>
</dbReference>
<protein>
    <recommendedName>
        <fullName evidence="4">Porin</fullName>
    </recommendedName>
</protein>
<gene>
    <name evidence="2" type="ORF">AU14_04375</name>
</gene>
<feature type="chain" id="PRO_5004874665" description="Porin" evidence="1">
    <location>
        <begin position="28"/>
        <end position="472"/>
    </location>
</feature>
<keyword evidence="3" id="KW-1185">Reference proteome</keyword>
<dbReference type="HOGENOM" id="CLU_583686_0_0_6"/>
<organism evidence="2 3">
    <name type="scientific">Marinobacter similis</name>
    <dbReference type="NCBI Taxonomy" id="1420916"/>
    <lineage>
        <taxon>Bacteria</taxon>
        <taxon>Pseudomonadati</taxon>
        <taxon>Pseudomonadota</taxon>
        <taxon>Gammaproteobacteria</taxon>
        <taxon>Pseudomonadales</taxon>
        <taxon>Marinobacteraceae</taxon>
        <taxon>Marinobacter</taxon>
    </lineage>
</organism>
<proteinExistence type="predicted"/>
<evidence type="ECO:0000313" key="3">
    <source>
        <dbReference type="Proteomes" id="UP000061489"/>
    </source>
</evidence>
<name>W5YFY5_9GAMM</name>
<evidence type="ECO:0008006" key="4">
    <source>
        <dbReference type="Google" id="ProtNLM"/>
    </source>
</evidence>
<dbReference type="AlphaFoldDB" id="W5YFY5"/>
<evidence type="ECO:0000313" key="2">
    <source>
        <dbReference type="EMBL" id="AHI28127.1"/>
    </source>
</evidence>
<feature type="signal peptide" evidence="1">
    <location>
        <begin position="1"/>
        <end position="27"/>
    </location>
</feature>
<reference evidence="2 3" key="1">
    <citation type="journal article" date="2014" name="Genome Announc.">
        <title>Draft Genome Sequences of Marinobacter similis A3d10T and Marinobacter salarius R9SW1T.</title>
        <authorList>
            <person name="Ivanova E.P."/>
            <person name="Ng H.J."/>
            <person name="Webb H.K."/>
            <person name="Feng G."/>
            <person name="Oshima K."/>
            <person name="Hattori M."/>
            <person name="Ohkuma M."/>
            <person name="Sergeev A.F."/>
            <person name="Mikhailov V.V."/>
            <person name="Crawford R.J."/>
            <person name="Sawabe T."/>
        </authorList>
    </citation>
    <scope>NUCLEOTIDE SEQUENCE [LARGE SCALE GENOMIC DNA]</scope>
    <source>
        <strain evidence="2 3">A3d10</strain>
    </source>
</reference>
<dbReference type="EMBL" id="CP007151">
    <property type="protein sequence ID" value="AHI28127.1"/>
    <property type="molecule type" value="Genomic_DNA"/>
</dbReference>
<keyword evidence="1" id="KW-0732">Signal</keyword>